<feature type="domain" description="MacB-like periplasmic core" evidence="8">
    <location>
        <begin position="20"/>
        <end position="250"/>
    </location>
</feature>
<feature type="transmembrane region" description="Helical" evidence="6">
    <location>
        <begin position="294"/>
        <end position="316"/>
    </location>
</feature>
<feature type="transmembrane region" description="Helical" evidence="6">
    <location>
        <begin position="388"/>
        <end position="412"/>
    </location>
</feature>
<keyword evidence="3 6" id="KW-0812">Transmembrane</keyword>
<dbReference type="GO" id="GO:0022857">
    <property type="term" value="F:transmembrane transporter activity"/>
    <property type="evidence" value="ECO:0007669"/>
    <property type="project" value="TreeGrafter"/>
</dbReference>
<evidence type="ECO:0000256" key="6">
    <source>
        <dbReference type="SAM" id="Phobius"/>
    </source>
</evidence>
<evidence type="ECO:0000313" key="10">
    <source>
        <dbReference type="Proteomes" id="UP000603640"/>
    </source>
</evidence>
<evidence type="ECO:0000256" key="3">
    <source>
        <dbReference type="ARBA" id="ARBA00022692"/>
    </source>
</evidence>
<evidence type="ECO:0000313" key="9">
    <source>
        <dbReference type="EMBL" id="MBC5991324.1"/>
    </source>
</evidence>
<feature type="transmembrane region" description="Helical" evidence="6">
    <location>
        <begin position="21"/>
        <end position="41"/>
    </location>
</feature>
<dbReference type="PANTHER" id="PTHR30572">
    <property type="entry name" value="MEMBRANE COMPONENT OF TRANSPORTER-RELATED"/>
    <property type="match status" value="1"/>
</dbReference>
<dbReference type="GO" id="GO:0005886">
    <property type="term" value="C:plasma membrane"/>
    <property type="evidence" value="ECO:0007669"/>
    <property type="project" value="UniProtKB-SubCell"/>
</dbReference>
<gene>
    <name evidence="9" type="ORF">H8S84_00585</name>
</gene>
<dbReference type="InterPro" id="IPR050250">
    <property type="entry name" value="Macrolide_Exporter_MacB"/>
</dbReference>
<feature type="domain" description="ABC3 transporter permease C-terminal" evidence="7">
    <location>
        <begin position="300"/>
        <end position="417"/>
    </location>
</feature>
<dbReference type="InterPro" id="IPR003838">
    <property type="entry name" value="ABC3_permease_C"/>
</dbReference>
<comment type="subcellular location">
    <subcellularLocation>
        <location evidence="1">Cell membrane</location>
        <topology evidence="1">Multi-pass membrane protein</topology>
    </subcellularLocation>
</comment>
<evidence type="ECO:0000256" key="5">
    <source>
        <dbReference type="ARBA" id="ARBA00023136"/>
    </source>
</evidence>
<organism evidence="9 10">
    <name type="scientific">Pontibacter cellulosilyticus</name>
    <dbReference type="NCBI Taxonomy" id="1720253"/>
    <lineage>
        <taxon>Bacteria</taxon>
        <taxon>Pseudomonadati</taxon>
        <taxon>Bacteroidota</taxon>
        <taxon>Cytophagia</taxon>
        <taxon>Cytophagales</taxon>
        <taxon>Hymenobacteraceae</taxon>
        <taxon>Pontibacter</taxon>
    </lineage>
</organism>
<feature type="domain" description="ABC3 transporter permease C-terminal" evidence="7">
    <location>
        <begin position="685"/>
        <end position="797"/>
    </location>
</feature>
<protein>
    <submittedName>
        <fullName evidence="9">ABC transporter permease</fullName>
    </submittedName>
</protein>
<feature type="transmembrane region" description="Helical" evidence="6">
    <location>
        <begin position="341"/>
        <end position="368"/>
    </location>
</feature>
<feature type="transmembrane region" description="Helical" evidence="6">
    <location>
        <begin position="768"/>
        <end position="786"/>
    </location>
</feature>
<sequence>MFKIYFLTAWRSLLRNKSYSILNVAGLTLGITCSILLFLVIKYELSYDTFHSKADKIYRATTVSNYREGEARSSAAHYPLAELLRSNNNLGFANLTQVHGEEGGQVNILGNDGNAIKRFKEDAHIGFVEPEFFDIFDFETGANDPAQSLSEPNNVILTESIAQKYFEGENPVGRLIKFNNKLTLKVTGVIPDLPSNTDLPFSLFVSYKSFVDYSPYGDAKSWSSLSSTHHLYLVLPEGMTDKRATADLNALIKNHIPDKGANLPQETYALQPLSDLHFDAVLGNYSNRTVAREVIWSMAFVGLFLVIVACINFVNLATAQAIKRAREVGVRKVMGSSQLQLMLQFLGETFLITLTATLLSVVLTELVLPYLNELLELEIAFSILQDPALLFFMVAQVLLVTLFAGLYPALIMARFQPIAALKSRINTQKVAGLSMRSALVVLQFTICQVLIICTILVNEQMEFFKSKSLGFNKDAVVTVLLPTGEGKKLMPLRQELANHPAVRKVSLSSAPPSANITFTGNFKFDNSSEDVPFHANYKIADENYIDLYDMKLLAGRNYKESDSVAYVINETMRRKLGIESPSEAINKTIALGNGEVKGYIIGVVEDFHQNPLRDPIDPSILLANPNNYWFLSAKIDMNNKQEALQHLEKVYNKAYPDDVFDYEFLDESIARFYQDEARQNKLFKIFSIIAIFIGCLGLYGLVAFMAAQRTKEVGIRKVLGATMFNITVLFSKEFVKLVLIAFILAVPIAYYLMNKWLQDFTYRITLDYWPFILAGVVTLIIAIITMSSQAIKASLTNPVVSLKSE</sequence>
<name>A0A923N373_9BACT</name>
<feature type="transmembrane region" description="Helical" evidence="6">
    <location>
        <begin position="734"/>
        <end position="753"/>
    </location>
</feature>
<accession>A0A923N373</accession>
<comment type="caution">
    <text evidence="9">The sequence shown here is derived from an EMBL/GenBank/DDBJ whole genome shotgun (WGS) entry which is preliminary data.</text>
</comment>
<dbReference type="AlphaFoldDB" id="A0A923N373"/>
<keyword evidence="2" id="KW-1003">Cell membrane</keyword>
<feature type="transmembrane region" description="Helical" evidence="6">
    <location>
        <begin position="433"/>
        <end position="457"/>
    </location>
</feature>
<proteinExistence type="predicted"/>
<evidence type="ECO:0000256" key="2">
    <source>
        <dbReference type="ARBA" id="ARBA00022475"/>
    </source>
</evidence>
<dbReference type="PANTHER" id="PTHR30572:SF18">
    <property type="entry name" value="ABC-TYPE MACROLIDE FAMILY EXPORT SYSTEM PERMEASE COMPONENT 2"/>
    <property type="match status" value="1"/>
</dbReference>
<evidence type="ECO:0000256" key="1">
    <source>
        <dbReference type="ARBA" id="ARBA00004651"/>
    </source>
</evidence>
<evidence type="ECO:0000256" key="4">
    <source>
        <dbReference type="ARBA" id="ARBA00022989"/>
    </source>
</evidence>
<dbReference type="EMBL" id="JACRVF010000001">
    <property type="protein sequence ID" value="MBC5991324.1"/>
    <property type="molecule type" value="Genomic_DNA"/>
</dbReference>
<dbReference type="Proteomes" id="UP000603640">
    <property type="component" value="Unassembled WGS sequence"/>
</dbReference>
<dbReference type="Pfam" id="PF12704">
    <property type="entry name" value="MacB_PCD"/>
    <property type="match status" value="1"/>
</dbReference>
<evidence type="ECO:0000259" key="8">
    <source>
        <dbReference type="Pfam" id="PF12704"/>
    </source>
</evidence>
<evidence type="ECO:0000259" key="7">
    <source>
        <dbReference type="Pfam" id="PF02687"/>
    </source>
</evidence>
<reference evidence="9" key="1">
    <citation type="submission" date="2020-08" db="EMBL/GenBank/DDBJ databases">
        <title>Pontibacter sp. SD6 16S ribosomal RNA gene Genome sequencing and assembly.</title>
        <authorList>
            <person name="Kang M."/>
        </authorList>
    </citation>
    <scope>NUCLEOTIDE SEQUENCE</scope>
    <source>
        <strain evidence="9">SD6</strain>
    </source>
</reference>
<keyword evidence="5 6" id="KW-0472">Membrane</keyword>
<dbReference type="Pfam" id="PF02687">
    <property type="entry name" value="FtsX"/>
    <property type="match status" value="2"/>
</dbReference>
<keyword evidence="4 6" id="KW-1133">Transmembrane helix</keyword>
<dbReference type="InterPro" id="IPR025857">
    <property type="entry name" value="MacB_PCD"/>
</dbReference>
<feature type="transmembrane region" description="Helical" evidence="6">
    <location>
        <begin position="685"/>
        <end position="707"/>
    </location>
</feature>
<keyword evidence="10" id="KW-1185">Reference proteome</keyword>
<dbReference type="RefSeq" id="WP_187065335.1">
    <property type="nucleotide sequence ID" value="NZ_JACRVF010000001.1"/>
</dbReference>